<dbReference type="PANTHER" id="PTHR12534">
    <property type="entry name" value="30S RIBOSOMAL PROTEIN S2 PROKARYOTIC AND ORGANELLAR"/>
    <property type="match status" value="1"/>
</dbReference>
<dbReference type="AlphaFoldDB" id="A0A088CKE5"/>
<reference evidence="3" key="1">
    <citation type="journal article" date="2014" name="BMC Genomics">
        <title>Six newly sequenced chloroplast genomes from prasinophyte green algae provide insights into the relationships among prasinophyte lineages and the diversity of streamlined genome architecture in picoplanktonic species.</title>
        <authorList>
            <person name="Lemieux C."/>
            <person name="Otis C."/>
            <person name="Turmel M."/>
        </authorList>
    </citation>
    <scope>NUCLEOTIDE SEQUENCE</scope>
</reference>
<dbReference type="Gene3D" id="3.40.50.10490">
    <property type="entry name" value="Glucose-6-phosphate isomerase like protein, domain 1"/>
    <property type="match status" value="1"/>
</dbReference>
<dbReference type="Pfam" id="PF00318">
    <property type="entry name" value="Ribosomal_S2"/>
    <property type="match status" value="1"/>
</dbReference>
<dbReference type="GO" id="GO:0005763">
    <property type="term" value="C:mitochondrial small ribosomal subunit"/>
    <property type="evidence" value="ECO:0007669"/>
    <property type="project" value="TreeGrafter"/>
</dbReference>
<dbReference type="SUPFAM" id="SSF52313">
    <property type="entry name" value="Ribosomal protein S2"/>
    <property type="match status" value="1"/>
</dbReference>
<name>A0A088CKE5_9CHLO</name>
<comment type="subcellular location">
    <subcellularLocation>
        <location evidence="2">Plastid</location>
        <location evidence="2">Chloroplast</location>
    </subcellularLocation>
</comment>
<organism evidence="3">
    <name type="scientific">Chloropicon primus</name>
    <dbReference type="NCBI Taxonomy" id="1764295"/>
    <lineage>
        <taxon>Eukaryota</taxon>
        <taxon>Viridiplantae</taxon>
        <taxon>Chlorophyta</taxon>
        <taxon>Chloropicophyceae</taxon>
        <taxon>Chloropicales</taxon>
        <taxon>Chloropicaceae</taxon>
        <taxon>Chloropicon</taxon>
    </lineage>
</organism>
<dbReference type="PRINTS" id="PR00395">
    <property type="entry name" value="RIBOSOMALS2"/>
</dbReference>
<dbReference type="InterPro" id="IPR005706">
    <property type="entry name" value="Ribosomal_uS2_bac/mit/plastid"/>
</dbReference>
<dbReference type="InterPro" id="IPR023591">
    <property type="entry name" value="Ribosomal_uS2_flav_dom_sf"/>
</dbReference>
<gene>
    <name evidence="2 3" type="primary">rps2</name>
</gene>
<evidence type="ECO:0000313" key="3">
    <source>
        <dbReference type="EMBL" id="AID67807.1"/>
    </source>
</evidence>
<dbReference type="CDD" id="cd01425">
    <property type="entry name" value="RPS2"/>
    <property type="match status" value="1"/>
</dbReference>
<dbReference type="Gene3D" id="1.10.287.610">
    <property type="entry name" value="Helix hairpin bin"/>
    <property type="match status" value="1"/>
</dbReference>
<dbReference type="GO" id="GO:0006412">
    <property type="term" value="P:translation"/>
    <property type="evidence" value="ECO:0007669"/>
    <property type="project" value="UniProtKB-UniRule"/>
</dbReference>
<sequence>MFFEQLVKVGGHLGHAPRSWHPKMAPYILESRDGVHILDLVQSYAYLNQVKQFVSRAKKQNRTFLFVGTKPQAAHSVASAAKSCKSYYINQRWLGGLLTNWSTLKRSIGLLNRMELIQRERVVETLPKKLKSSFSREQARLRKYLGGIESMKSEPDVVIIVGQKEEAIALNECKKLGIRTITLLDSNCNPDSADLFIPVNDDSIKAVRSVLTNLASEINQV</sequence>
<keyword evidence="3" id="KW-0934">Plastid</keyword>
<dbReference type="NCBIfam" id="TIGR01011">
    <property type="entry name" value="rpsB_bact"/>
    <property type="match status" value="1"/>
</dbReference>
<accession>A0A088CKE5</accession>
<dbReference type="GO" id="GO:0009507">
    <property type="term" value="C:chloroplast"/>
    <property type="evidence" value="ECO:0007669"/>
    <property type="project" value="UniProtKB-SubCell"/>
</dbReference>
<dbReference type="EMBL" id="KJ746601">
    <property type="protein sequence ID" value="AID67807.1"/>
    <property type="molecule type" value="Genomic_DNA"/>
</dbReference>
<evidence type="ECO:0000256" key="1">
    <source>
        <dbReference type="ARBA" id="ARBA00006242"/>
    </source>
</evidence>
<dbReference type="InterPro" id="IPR001865">
    <property type="entry name" value="Ribosomal_uS2"/>
</dbReference>
<dbReference type="HAMAP" id="MF_00291_B">
    <property type="entry name" value="Ribosomal_uS2_B"/>
    <property type="match status" value="1"/>
</dbReference>
<proteinExistence type="inferred from homology"/>
<keyword evidence="2 3" id="KW-0689">Ribosomal protein</keyword>
<keyword evidence="2" id="KW-0687">Ribonucleoprotein</keyword>
<evidence type="ECO:0000256" key="2">
    <source>
        <dbReference type="HAMAP-Rule" id="MF_00291"/>
    </source>
</evidence>
<dbReference type="GO" id="GO:0003735">
    <property type="term" value="F:structural constituent of ribosome"/>
    <property type="evidence" value="ECO:0007669"/>
    <property type="project" value="InterPro"/>
</dbReference>
<protein>
    <recommendedName>
        <fullName evidence="2">Small ribosomal subunit protein uS2c</fullName>
    </recommendedName>
</protein>
<comment type="similarity">
    <text evidence="1 2">Belongs to the universal ribosomal protein uS2 family.</text>
</comment>
<keyword evidence="3" id="KW-0150">Chloroplast</keyword>
<dbReference type="PANTHER" id="PTHR12534:SF0">
    <property type="entry name" value="SMALL RIBOSOMAL SUBUNIT PROTEIN US2M"/>
    <property type="match status" value="1"/>
</dbReference>
<geneLocation type="chloroplast" evidence="3"/>